<feature type="compositionally biased region" description="Low complexity" evidence="6">
    <location>
        <begin position="295"/>
        <end position="306"/>
    </location>
</feature>
<protein>
    <submittedName>
        <fullName evidence="8">UNC93-like protein</fullName>
    </submittedName>
</protein>
<keyword evidence="5 7" id="KW-0472">Membrane</keyword>
<keyword evidence="3 7" id="KW-0812">Transmembrane</keyword>
<dbReference type="InterPro" id="IPR036259">
    <property type="entry name" value="MFS_trans_sf"/>
</dbReference>
<evidence type="ECO:0000313" key="9">
    <source>
        <dbReference type="Proteomes" id="UP000499080"/>
    </source>
</evidence>
<gene>
    <name evidence="8" type="primary">CG4928_12</name>
    <name evidence="8" type="ORF">AVEN_88199_1</name>
</gene>
<dbReference type="PANTHER" id="PTHR19444">
    <property type="entry name" value="UNC-93 RELATED"/>
    <property type="match status" value="1"/>
</dbReference>
<dbReference type="OrthoDB" id="78663at2759"/>
<dbReference type="GO" id="GO:0055120">
    <property type="term" value="C:striated muscle dense body"/>
    <property type="evidence" value="ECO:0007669"/>
    <property type="project" value="TreeGrafter"/>
</dbReference>
<dbReference type="InterPro" id="IPR010291">
    <property type="entry name" value="Ion_channel_UNC-93"/>
</dbReference>
<dbReference type="GO" id="GO:0043266">
    <property type="term" value="P:regulation of potassium ion transport"/>
    <property type="evidence" value="ECO:0007669"/>
    <property type="project" value="TreeGrafter"/>
</dbReference>
<feature type="compositionally biased region" description="Polar residues" evidence="6">
    <location>
        <begin position="213"/>
        <end position="226"/>
    </location>
</feature>
<feature type="transmembrane region" description="Helical" evidence="7">
    <location>
        <begin position="62"/>
        <end position="82"/>
    </location>
</feature>
<dbReference type="EMBL" id="BGPR01002768">
    <property type="protein sequence ID" value="GBM78653.1"/>
    <property type="molecule type" value="Genomic_DNA"/>
</dbReference>
<evidence type="ECO:0000256" key="3">
    <source>
        <dbReference type="ARBA" id="ARBA00022692"/>
    </source>
</evidence>
<name>A0A4Y2ILF7_ARAVE</name>
<feature type="compositionally biased region" description="Low complexity" evidence="6">
    <location>
        <begin position="250"/>
        <end position="260"/>
    </location>
</feature>
<feature type="transmembrane region" description="Helical" evidence="7">
    <location>
        <begin position="33"/>
        <end position="50"/>
    </location>
</feature>
<keyword evidence="4 7" id="KW-1133">Transmembrane helix</keyword>
<feature type="transmembrane region" description="Helical" evidence="7">
    <location>
        <begin position="606"/>
        <end position="625"/>
    </location>
</feature>
<dbReference type="AlphaFoldDB" id="A0A4Y2ILF7"/>
<evidence type="ECO:0000256" key="4">
    <source>
        <dbReference type="ARBA" id="ARBA00022989"/>
    </source>
</evidence>
<evidence type="ECO:0000256" key="1">
    <source>
        <dbReference type="ARBA" id="ARBA00004141"/>
    </source>
</evidence>
<dbReference type="SUPFAM" id="SSF103473">
    <property type="entry name" value="MFS general substrate transporter"/>
    <property type="match status" value="1"/>
</dbReference>
<feature type="transmembrane region" description="Helical" evidence="7">
    <location>
        <begin position="508"/>
        <end position="529"/>
    </location>
</feature>
<sequence length="660" mass="73237">MEFPRLHQKSYEAVQNTDPESTKWDRPKIAKNLAALCAGTVLLFTAYDALTMLQSTMNRKGGIGVISQANLYAFFCVSAILLPKFFISKFGSKNTSVAAMFAYLPYIASNYYPHWSLMIPSSILLGIAGPLLWASHGVYLNGLSMLYSSHGEPTVEEIVSSKSAKKDARKKSCDDMIHQKYIVSNAVEDCIELKYGDSKETSYLQSRKRLDYRSTSMARSHSSNVVSDELKYDESKEASSLQSRKRLDSRSTSMARSHSSNVVSDELKYGGSNEASSLQSRKRLDYIAASMARSQSSNTISESPSSNQPYNSVVRPSSAEYHDSRVHQNSSNVPFEGNSEENETKSLVTKATSSLLSSTTAKFFGFHGMAHLTSHVWSSLLSYFTLKTDVFFVDFSNSSCRCGAEFCSIVSECFEYNAGNPGANVRTILTSICVCMCLISILIVAMFLDTLDQEKRIVYFSFDFLNATCAIMKRSEMLLLIPLSIHTGLVQGFYVGDFNKSYVACAWGTYHVGLVAVCYGVACGASSLLSGWCVRHCGRRPVFTVAAVVNVVSVVFLLLWIPDSKFPKMFFFASALWGIHVGIVWSQLRAFYGVLFPSDEEAAFSAFHLWSGLGFCVAFAFSNFFCISHKLYVILAVSVLGFSGYYTVELIYFKNNKDSY</sequence>
<feature type="transmembrane region" description="Helical" evidence="7">
    <location>
        <begin position="477"/>
        <end position="496"/>
    </location>
</feature>
<proteinExistence type="inferred from homology"/>
<evidence type="ECO:0000256" key="5">
    <source>
        <dbReference type="ARBA" id="ARBA00023136"/>
    </source>
</evidence>
<dbReference type="Proteomes" id="UP000499080">
    <property type="component" value="Unassembled WGS sequence"/>
</dbReference>
<feature type="transmembrane region" description="Helical" evidence="7">
    <location>
        <begin position="541"/>
        <end position="561"/>
    </location>
</feature>
<dbReference type="PANTHER" id="PTHR19444:SF11">
    <property type="entry name" value="UNC93-LIKE PROTEIN"/>
    <property type="match status" value="1"/>
</dbReference>
<evidence type="ECO:0000256" key="6">
    <source>
        <dbReference type="SAM" id="MobiDB-lite"/>
    </source>
</evidence>
<feature type="region of interest" description="Disordered" evidence="6">
    <location>
        <begin position="213"/>
        <end position="275"/>
    </location>
</feature>
<dbReference type="Pfam" id="PF05978">
    <property type="entry name" value="UNC-93"/>
    <property type="match status" value="2"/>
</dbReference>
<evidence type="ECO:0000256" key="2">
    <source>
        <dbReference type="ARBA" id="ARBA00009172"/>
    </source>
</evidence>
<comment type="subcellular location">
    <subcellularLocation>
        <location evidence="1">Membrane</location>
        <topology evidence="1">Multi-pass membrane protein</topology>
    </subcellularLocation>
</comment>
<feature type="transmembrane region" description="Helical" evidence="7">
    <location>
        <begin position="428"/>
        <end position="448"/>
    </location>
</feature>
<organism evidence="8 9">
    <name type="scientific">Araneus ventricosus</name>
    <name type="common">Orbweaver spider</name>
    <name type="synonym">Epeira ventricosa</name>
    <dbReference type="NCBI Taxonomy" id="182803"/>
    <lineage>
        <taxon>Eukaryota</taxon>
        <taxon>Metazoa</taxon>
        <taxon>Ecdysozoa</taxon>
        <taxon>Arthropoda</taxon>
        <taxon>Chelicerata</taxon>
        <taxon>Arachnida</taxon>
        <taxon>Araneae</taxon>
        <taxon>Araneomorphae</taxon>
        <taxon>Entelegynae</taxon>
        <taxon>Araneoidea</taxon>
        <taxon>Araneidae</taxon>
        <taxon>Araneus</taxon>
    </lineage>
</organism>
<evidence type="ECO:0000313" key="8">
    <source>
        <dbReference type="EMBL" id="GBM78653.1"/>
    </source>
</evidence>
<feature type="region of interest" description="Disordered" evidence="6">
    <location>
        <begin position="1"/>
        <end position="22"/>
    </location>
</feature>
<keyword evidence="9" id="KW-1185">Reference proteome</keyword>
<evidence type="ECO:0000256" key="7">
    <source>
        <dbReference type="SAM" id="Phobius"/>
    </source>
</evidence>
<dbReference type="GO" id="GO:0015459">
    <property type="term" value="F:potassium channel regulator activity"/>
    <property type="evidence" value="ECO:0007669"/>
    <property type="project" value="TreeGrafter"/>
</dbReference>
<feature type="transmembrane region" description="Helical" evidence="7">
    <location>
        <begin position="631"/>
        <end position="653"/>
    </location>
</feature>
<feature type="compositionally biased region" description="Basic and acidic residues" evidence="6">
    <location>
        <begin position="228"/>
        <end position="237"/>
    </location>
</feature>
<reference evidence="8 9" key="1">
    <citation type="journal article" date="2019" name="Sci. Rep.">
        <title>Orb-weaving spider Araneus ventricosus genome elucidates the spidroin gene catalogue.</title>
        <authorList>
            <person name="Kono N."/>
            <person name="Nakamura H."/>
            <person name="Ohtoshi R."/>
            <person name="Moran D.A.P."/>
            <person name="Shinohara A."/>
            <person name="Yoshida Y."/>
            <person name="Fujiwara M."/>
            <person name="Mori M."/>
            <person name="Tomita M."/>
            <person name="Arakawa K."/>
        </authorList>
    </citation>
    <scope>NUCLEOTIDE SEQUENCE [LARGE SCALE GENOMIC DNA]</scope>
</reference>
<feature type="transmembrane region" description="Helical" evidence="7">
    <location>
        <begin position="118"/>
        <end position="140"/>
    </location>
</feature>
<dbReference type="GO" id="GO:0006937">
    <property type="term" value="P:regulation of muscle contraction"/>
    <property type="evidence" value="ECO:0007669"/>
    <property type="project" value="TreeGrafter"/>
</dbReference>
<dbReference type="Gene3D" id="1.20.1250.20">
    <property type="entry name" value="MFS general substrate transporter like domains"/>
    <property type="match status" value="1"/>
</dbReference>
<comment type="similarity">
    <text evidence="2">Belongs to the unc-93 family.</text>
</comment>
<feature type="region of interest" description="Disordered" evidence="6">
    <location>
        <begin position="295"/>
        <end position="344"/>
    </location>
</feature>
<dbReference type="GO" id="GO:0005886">
    <property type="term" value="C:plasma membrane"/>
    <property type="evidence" value="ECO:0007669"/>
    <property type="project" value="TreeGrafter"/>
</dbReference>
<accession>A0A4Y2ILF7</accession>
<comment type="caution">
    <text evidence="8">The sequence shown here is derived from an EMBL/GenBank/DDBJ whole genome shotgun (WGS) entry which is preliminary data.</text>
</comment>
<dbReference type="InterPro" id="IPR051951">
    <property type="entry name" value="UNC-93_regulatory"/>
</dbReference>